<dbReference type="RefSeq" id="XP_805114.1">
    <property type="nucleotide sequence ID" value="XM_800021.1"/>
</dbReference>
<reference evidence="2 3" key="1">
    <citation type="journal article" date="2005" name="Science">
        <title>The genome sequence of Trypanosoma cruzi, etiologic agent of Chagas disease.</title>
        <authorList>
            <person name="El-Sayed N.M."/>
            <person name="Myler P.J."/>
            <person name="Bartholomeu D.C."/>
            <person name="Nilsson D."/>
            <person name="Aggarwal G."/>
            <person name="Tran A.N."/>
            <person name="Ghedin E."/>
            <person name="Worthey E.A."/>
            <person name="Delcher A.L."/>
            <person name="Blandin G."/>
            <person name="Westenberger S.J."/>
            <person name="Caler E."/>
            <person name="Cerqueira G.C."/>
            <person name="Branche C."/>
            <person name="Haas B."/>
            <person name="Anupama A."/>
            <person name="Arner E."/>
            <person name="Aslund L."/>
            <person name="Attipoe P."/>
            <person name="Bontempi E."/>
            <person name="Bringaud F."/>
            <person name="Burton P."/>
            <person name="Cadag E."/>
            <person name="Campbell D.A."/>
            <person name="Carrington M."/>
            <person name="Crabtree J."/>
            <person name="Darban H."/>
            <person name="da Silveira J.F."/>
            <person name="de Jong P."/>
            <person name="Edwards K."/>
            <person name="Englund P.T."/>
            <person name="Fazelina G."/>
            <person name="Feldblyum T."/>
            <person name="Ferella M."/>
            <person name="Frasch A.C."/>
            <person name="Gull K."/>
            <person name="Horn D."/>
            <person name="Hou L."/>
            <person name="Huang Y."/>
            <person name="Kindlund E."/>
            <person name="Klingbeil M."/>
            <person name="Kluge S."/>
            <person name="Koo H."/>
            <person name="Lacerda D."/>
            <person name="Levin M.J."/>
            <person name="Lorenzi H."/>
            <person name="Louie T."/>
            <person name="Machado C.R."/>
            <person name="McCulloch R."/>
            <person name="McKenna A."/>
            <person name="Mizuno Y."/>
            <person name="Mottram J.C."/>
            <person name="Nelson S."/>
            <person name="Ochaya S."/>
            <person name="Osoegawa K."/>
            <person name="Pai G."/>
            <person name="Parsons M."/>
            <person name="Pentony M."/>
            <person name="Pettersson U."/>
            <person name="Pop M."/>
            <person name="Ramirez J.L."/>
            <person name="Rinta J."/>
            <person name="Robertson L."/>
            <person name="Salzberg S.L."/>
            <person name="Sanchez D.O."/>
            <person name="Seyler A."/>
            <person name="Sharma R."/>
            <person name="Shetty J."/>
            <person name="Simpson A.J."/>
            <person name="Sisk E."/>
            <person name="Tammi M.T."/>
            <person name="Tarleton R."/>
            <person name="Teixeira S."/>
            <person name="Van Aken S."/>
            <person name="Vogt C."/>
            <person name="Ward P.N."/>
            <person name="Wickstead B."/>
            <person name="Wortman J."/>
            <person name="White O."/>
            <person name="Fraser C.M."/>
            <person name="Stuart K.D."/>
            <person name="Andersson B."/>
        </authorList>
    </citation>
    <scope>NUCLEOTIDE SEQUENCE [LARGE SCALE GENOMIC DNA]</scope>
    <source>
        <strain evidence="2 3">CL Brener</strain>
    </source>
</reference>
<dbReference type="eggNOG" id="ENOG502S1T6">
    <property type="taxonomic scope" value="Eukaryota"/>
</dbReference>
<evidence type="ECO:0008006" key="4">
    <source>
        <dbReference type="Google" id="ProtNLM"/>
    </source>
</evidence>
<evidence type="ECO:0000313" key="2">
    <source>
        <dbReference type="EMBL" id="EAN83263.1"/>
    </source>
</evidence>
<keyword evidence="1" id="KW-0812">Transmembrane</keyword>
<keyword evidence="3" id="KW-1185">Reference proteome</keyword>
<proteinExistence type="predicted"/>
<dbReference type="PROSITE" id="PS51257">
    <property type="entry name" value="PROKAR_LIPOPROTEIN"/>
    <property type="match status" value="1"/>
</dbReference>
<keyword evidence="1" id="KW-0472">Membrane</keyword>
<gene>
    <name evidence="2" type="ORF">Tc00.1047053503395.20</name>
</gene>
<dbReference type="PaxDb" id="353153-Q4CSL4"/>
<evidence type="ECO:0000313" key="3">
    <source>
        <dbReference type="Proteomes" id="UP000002296"/>
    </source>
</evidence>
<dbReference type="KEGG" id="tcr:503395.20"/>
<keyword evidence="1" id="KW-1133">Transmembrane helix</keyword>
<dbReference type="GeneID" id="3534756"/>
<sequence length="240" mass="27247">MQKKKRKKNKLRRKIISVSYAFFSSFLIWTLASCNTTVFPRVAVCSSPWIMQQPASLSVSAPPAPVIKRAVPVKLTYEEVRRAAMFSVLDDFASQKQYKCRVQRLKDVGGNVQVIPNPAVDTVEAAPKGSSTRLLREHSSASWSVYFYQWSLFGLTSISSVATAMGFYLTIYHNRMFLPLGPMAAAVTWRLWDLLEAAWEQQRYIDNAARLRDSRKGNPMNLVAKRTASQEEVEPLEEMM</sequence>
<dbReference type="AlphaFoldDB" id="Q4CSL4"/>
<dbReference type="InParanoid" id="Q4CSL4"/>
<protein>
    <recommendedName>
        <fullName evidence="4">Transmembrane protein</fullName>
    </recommendedName>
</protein>
<name>Q4CSL4_TRYCC</name>
<dbReference type="EMBL" id="AAHK01002110">
    <property type="protein sequence ID" value="EAN83263.1"/>
    <property type="molecule type" value="Genomic_DNA"/>
</dbReference>
<dbReference type="Proteomes" id="UP000002296">
    <property type="component" value="Unassembled WGS sequence"/>
</dbReference>
<comment type="caution">
    <text evidence="2">The sequence shown here is derived from an EMBL/GenBank/DDBJ whole genome shotgun (WGS) entry which is preliminary data.</text>
</comment>
<organism evidence="2 3">
    <name type="scientific">Trypanosoma cruzi (strain CL Brener)</name>
    <dbReference type="NCBI Taxonomy" id="353153"/>
    <lineage>
        <taxon>Eukaryota</taxon>
        <taxon>Discoba</taxon>
        <taxon>Euglenozoa</taxon>
        <taxon>Kinetoplastea</taxon>
        <taxon>Metakinetoplastina</taxon>
        <taxon>Trypanosomatida</taxon>
        <taxon>Trypanosomatidae</taxon>
        <taxon>Trypanosoma</taxon>
        <taxon>Schizotrypanum</taxon>
    </lineage>
</organism>
<feature type="transmembrane region" description="Helical" evidence="1">
    <location>
        <begin position="147"/>
        <end position="169"/>
    </location>
</feature>
<accession>Q4CSL4</accession>
<evidence type="ECO:0000256" key="1">
    <source>
        <dbReference type="SAM" id="Phobius"/>
    </source>
</evidence>